<name>A0A165EE56_9BASI</name>
<dbReference type="STRING" id="1353952.A0A165EE56"/>
<sequence length="62" mass="6681">MVDTDSLGAVTQLYAGTAPETASANGKHFIPWARDGLFREDANDPGPGKKLWDYVDEVTADV</sequence>
<evidence type="ECO:0000313" key="2">
    <source>
        <dbReference type="Proteomes" id="UP000076842"/>
    </source>
</evidence>
<dbReference type="Proteomes" id="UP000076842">
    <property type="component" value="Unassembled WGS sequence"/>
</dbReference>
<reference evidence="1 2" key="1">
    <citation type="journal article" date="2016" name="Mol. Biol. Evol.">
        <title>Comparative Genomics of Early-Diverging Mushroom-Forming Fungi Provides Insights into the Origins of Lignocellulose Decay Capabilities.</title>
        <authorList>
            <person name="Nagy L.G."/>
            <person name="Riley R."/>
            <person name="Tritt A."/>
            <person name="Adam C."/>
            <person name="Daum C."/>
            <person name="Floudas D."/>
            <person name="Sun H."/>
            <person name="Yadav J.S."/>
            <person name="Pangilinan J."/>
            <person name="Larsson K.H."/>
            <person name="Matsuura K."/>
            <person name="Barry K."/>
            <person name="Labutti K."/>
            <person name="Kuo R."/>
            <person name="Ohm R.A."/>
            <person name="Bhattacharya S.S."/>
            <person name="Shirouzu T."/>
            <person name="Yoshinaga Y."/>
            <person name="Martin F.M."/>
            <person name="Grigoriev I.V."/>
            <person name="Hibbett D.S."/>
        </authorList>
    </citation>
    <scope>NUCLEOTIDE SEQUENCE [LARGE SCALE GENOMIC DNA]</scope>
    <source>
        <strain evidence="1 2">HHB12733</strain>
    </source>
</reference>
<gene>
    <name evidence="1" type="ORF">CALCODRAFT_499468</name>
</gene>
<accession>A0A165EE56</accession>
<proteinExistence type="predicted"/>
<evidence type="ECO:0000313" key="1">
    <source>
        <dbReference type="EMBL" id="KZT54669.1"/>
    </source>
</evidence>
<keyword evidence="2" id="KW-1185">Reference proteome</keyword>
<organism evidence="1 2">
    <name type="scientific">Calocera cornea HHB12733</name>
    <dbReference type="NCBI Taxonomy" id="1353952"/>
    <lineage>
        <taxon>Eukaryota</taxon>
        <taxon>Fungi</taxon>
        <taxon>Dikarya</taxon>
        <taxon>Basidiomycota</taxon>
        <taxon>Agaricomycotina</taxon>
        <taxon>Dacrymycetes</taxon>
        <taxon>Dacrymycetales</taxon>
        <taxon>Dacrymycetaceae</taxon>
        <taxon>Calocera</taxon>
    </lineage>
</organism>
<dbReference type="AlphaFoldDB" id="A0A165EE56"/>
<protein>
    <submittedName>
        <fullName evidence="1">Uncharacterized protein</fullName>
    </submittedName>
</protein>
<dbReference type="InParanoid" id="A0A165EE56"/>
<dbReference type="OrthoDB" id="191139at2759"/>
<dbReference type="EMBL" id="KV424009">
    <property type="protein sequence ID" value="KZT54669.1"/>
    <property type="molecule type" value="Genomic_DNA"/>
</dbReference>